<evidence type="ECO:0000313" key="5">
    <source>
        <dbReference type="Proteomes" id="UP000006867"/>
    </source>
</evidence>
<dbReference type="GeneID" id="92913943"/>
<evidence type="ECO:0000256" key="2">
    <source>
        <dbReference type="SAM" id="SignalP"/>
    </source>
</evidence>
<feature type="compositionally biased region" description="Polar residues" evidence="1">
    <location>
        <begin position="115"/>
        <end position="124"/>
    </location>
</feature>
<dbReference type="PROSITE" id="PS51257">
    <property type="entry name" value="PROKAR_LIPOPROTEIN"/>
    <property type="match status" value="1"/>
</dbReference>
<sequence>MKKLIFAGLCSGVFLLSSCGNAKDEASSSDVPKALEVKLTGPEEVQPNEKAAYQAAVVYGDEPVTDADEVEFEVWKEGEKSSSSQFKASKKEKGVYRFETDFKDDGLYIVQSHVTAKQQHSMPTIQVRVGDAETDSGSSGKETDEHSHHH</sequence>
<dbReference type="Proteomes" id="UP000006867">
    <property type="component" value="Chromosome"/>
</dbReference>
<accession>A0ABN3ZBV2</accession>
<feature type="compositionally biased region" description="Basic and acidic residues" evidence="1">
    <location>
        <begin position="141"/>
        <end position="150"/>
    </location>
</feature>
<dbReference type="RefSeq" id="WP_003324941.1">
    <property type="nucleotide sequence ID" value="NC_014639.1"/>
</dbReference>
<keyword evidence="2" id="KW-0732">Signal</keyword>
<gene>
    <name evidence="4" type="ordered locus">BATR1942_13120</name>
</gene>
<feature type="chain" id="PRO_5046377752" evidence="2">
    <location>
        <begin position="23"/>
        <end position="150"/>
    </location>
</feature>
<feature type="signal peptide" evidence="2">
    <location>
        <begin position="1"/>
        <end position="22"/>
    </location>
</feature>
<dbReference type="InterPro" id="IPR032693">
    <property type="entry name" value="YtkA-like_dom"/>
</dbReference>
<dbReference type="Pfam" id="PF13115">
    <property type="entry name" value="YtkA"/>
    <property type="match status" value="1"/>
</dbReference>
<evidence type="ECO:0000256" key="1">
    <source>
        <dbReference type="SAM" id="MobiDB-lite"/>
    </source>
</evidence>
<dbReference type="EMBL" id="CP002207">
    <property type="protein sequence ID" value="ADP33551.1"/>
    <property type="molecule type" value="Genomic_DNA"/>
</dbReference>
<feature type="region of interest" description="Disordered" evidence="1">
    <location>
        <begin position="115"/>
        <end position="150"/>
    </location>
</feature>
<reference evidence="4 5" key="1">
    <citation type="journal article" date="2011" name="Front. Microbiol.">
        <title>Genomic signatures of strain selection and enhancement in Bacillus atrophaeus var. globigii, a historical biowarfare simulant.</title>
        <authorList>
            <person name="Gibbons H.S."/>
            <person name="Broomall S.M."/>
            <person name="McNew L.A."/>
            <person name="Daligault H."/>
            <person name="Chapman C."/>
            <person name="Bruce D."/>
            <person name="Karavis M."/>
            <person name="Krepps M."/>
            <person name="McGregor P.A."/>
            <person name="Hong C."/>
            <person name="Park K.H."/>
            <person name="Akmal A."/>
            <person name="Feldman A."/>
            <person name="Lin J.S."/>
            <person name="Chang W.E."/>
            <person name="Higgs B.W."/>
            <person name="Demirev P."/>
            <person name="Lindquist J."/>
            <person name="Liem A."/>
            <person name="Fochler E."/>
            <person name="Read T.D."/>
            <person name="Tapia R."/>
            <person name="Johnson S."/>
            <person name="Bishop-Lilly K.A."/>
            <person name="Detter C."/>
            <person name="Han C."/>
            <person name="Sozhamannan S."/>
            <person name="Rosenzweig C.N."/>
            <person name="Skowronski E.W."/>
        </authorList>
    </citation>
    <scope>NUCLEOTIDE SEQUENCE [LARGE SCALE GENOMIC DNA]</scope>
    <source>
        <strain evidence="4 5">1942</strain>
    </source>
</reference>
<organism evidence="4 5">
    <name type="scientific">Bacillus atrophaeus (strain 1942)</name>
    <dbReference type="NCBI Taxonomy" id="720555"/>
    <lineage>
        <taxon>Bacteria</taxon>
        <taxon>Bacillati</taxon>
        <taxon>Bacillota</taxon>
        <taxon>Bacilli</taxon>
        <taxon>Bacillales</taxon>
        <taxon>Bacillaceae</taxon>
        <taxon>Bacillus</taxon>
    </lineage>
</organism>
<name>A0ABN3ZBV2_BACA1</name>
<feature type="domain" description="YtkA-like" evidence="3">
    <location>
        <begin position="32"/>
        <end position="113"/>
    </location>
</feature>
<proteinExistence type="predicted"/>
<evidence type="ECO:0000313" key="4">
    <source>
        <dbReference type="EMBL" id="ADP33551.1"/>
    </source>
</evidence>
<evidence type="ECO:0000259" key="3">
    <source>
        <dbReference type="Pfam" id="PF13115"/>
    </source>
</evidence>
<protein>
    <submittedName>
        <fullName evidence="4">Lipoprotein</fullName>
    </submittedName>
</protein>
<keyword evidence="4" id="KW-0449">Lipoprotein</keyword>
<keyword evidence="5" id="KW-1185">Reference proteome</keyword>